<proteinExistence type="predicted"/>
<dbReference type="AlphaFoldDB" id="A0A6C0KCR8"/>
<dbReference type="EMBL" id="MN740828">
    <property type="protein sequence ID" value="QHU13974.1"/>
    <property type="molecule type" value="Genomic_DNA"/>
</dbReference>
<evidence type="ECO:0000313" key="1">
    <source>
        <dbReference type="EMBL" id="QHU13974.1"/>
    </source>
</evidence>
<reference evidence="1" key="1">
    <citation type="journal article" date="2020" name="Nature">
        <title>Giant virus diversity and host interactions through global metagenomics.</title>
        <authorList>
            <person name="Schulz F."/>
            <person name="Roux S."/>
            <person name="Paez-Espino D."/>
            <person name="Jungbluth S."/>
            <person name="Walsh D.A."/>
            <person name="Denef V.J."/>
            <person name="McMahon K.D."/>
            <person name="Konstantinidis K.T."/>
            <person name="Eloe-Fadrosh E.A."/>
            <person name="Kyrpides N.C."/>
            <person name="Woyke T."/>
        </authorList>
    </citation>
    <scope>NUCLEOTIDE SEQUENCE</scope>
    <source>
        <strain evidence="1">GVMAG-S-1101182-85</strain>
    </source>
</reference>
<name>A0A6C0KCR8_9ZZZZ</name>
<sequence length="185" mass="21144">MKFADALKKATTLFDSDSFFERIKDEDPTMIKYLPLLQKINKSGFLTTQSQAGNRTKGISSHDGEPYELLERAFITGFMLEKDAVKFIKNMAVHTDKNAIYVPVCKEIPASLDIPLTIVRRKSDIRIETHMSTSLPKSTEASFRKMVHLNKSEKVVFIFCWDSKWCRSASDKNGLFTEVHSILKM</sequence>
<organism evidence="1">
    <name type="scientific">viral metagenome</name>
    <dbReference type="NCBI Taxonomy" id="1070528"/>
    <lineage>
        <taxon>unclassified sequences</taxon>
        <taxon>metagenomes</taxon>
        <taxon>organismal metagenomes</taxon>
    </lineage>
</organism>
<protein>
    <submittedName>
        <fullName evidence="1">Uncharacterized protein</fullName>
    </submittedName>
</protein>
<accession>A0A6C0KCR8</accession>